<sequence length="215" mass="23524">MASNVLDGHAAHGHAHGHDHDHAHDHAHHHDAADTKVFGFWVYLMSDLIIFASLFATFCVLRGATAGGPTGKELFDLSYVAIETGILLVSSITYGMVMISLQNGRKDQVMLWLGITLLLGAAFVGMEINEFHHLIAEGAGPSRSAFLSSFFLLVGTHGLHVASGMLWIIVLMWQISRKGLTPTQSTRLSCLSLFWHFLDVVWIGVFTVVYLLGAM</sequence>
<feature type="transmembrane region" description="Helical" evidence="19">
    <location>
        <begin position="109"/>
        <end position="126"/>
    </location>
</feature>
<dbReference type="GO" id="GO:0009486">
    <property type="term" value="F:cytochrome bo3 ubiquinol oxidase activity"/>
    <property type="evidence" value="ECO:0007669"/>
    <property type="project" value="InterPro"/>
</dbReference>
<feature type="transmembrane region" description="Helical" evidence="19">
    <location>
        <begin position="193"/>
        <end position="213"/>
    </location>
</feature>
<dbReference type="FunFam" id="1.20.120.80:FF:000001">
    <property type="entry name" value="Cytochrome (Ubi)quinol oxidase subunit III"/>
    <property type="match status" value="1"/>
</dbReference>
<evidence type="ECO:0000256" key="9">
    <source>
        <dbReference type="ARBA" id="ARBA00022989"/>
    </source>
</evidence>
<feature type="region of interest" description="Disordered" evidence="18">
    <location>
        <begin position="1"/>
        <end position="26"/>
    </location>
</feature>
<evidence type="ECO:0000256" key="19">
    <source>
        <dbReference type="SAM" id="Phobius"/>
    </source>
</evidence>
<evidence type="ECO:0000313" key="22">
    <source>
        <dbReference type="EMBL" id="CAJ0894010.1"/>
    </source>
</evidence>
<proteinExistence type="inferred from homology"/>
<dbReference type="GO" id="GO:0005886">
    <property type="term" value="C:plasma membrane"/>
    <property type="evidence" value="ECO:0007669"/>
    <property type="project" value="UniProtKB-SubCell"/>
</dbReference>
<dbReference type="InterPro" id="IPR033946">
    <property type="entry name" value="Ubiquinol_oxase_su3_dom"/>
</dbReference>
<dbReference type="RefSeq" id="WP_206274038.1">
    <property type="nucleotide sequence ID" value="NZ_CAUDKO010000007.1"/>
</dbReference>
<comment type="subcellular location">
    <subcellularLocation>
        <location evidence="1 17">Cell membrane</location>
        <topology evidence="1 17">Multi-pass membrane protein</topology>
    </subcellularLocation>
</comment>
<evidence type="ECO:0000256" key="16">
    <source>
        <dbReference type="ARBA" id="ARBA00032717"/>
    </source>
</evidence>
<dbReference type="PROSITE" id="PS50253">
    <property type="entry name" value="COX3"/>
    <property type="match status" value="1"/>
</dbReference>
<organism evidence="21 24">
    <name type="scientific">Ralstonia flatus</name>
    <dbReference type="NCBI Taxonomy" id="3058601"/>
    <lineage>
        <taxon>Bacteria</taxon>
        <taxon>Pseudomonadati</taxon>
        <taxon>Pseudomonadota</taxon>
        <taxon>Betaproteobacteria</taxon>
        <taxon>Burkholderiales</taxon>
        <taxon>Burkholderiaceae</taxon>
        <taxon>Ralstonia</taxon>
    </lineage>
</organism>
<dbReference type="AlphaFoldDB" id="A0AAD2F5U9"/>
<keyword evidence="8" id="KW-0249">Electron transport</keyword>
<evidence type="ECO:0000256" key="10">
    <source>
        <dbReference type="ARBA" id="ARBA00023002"/>
    </source>
</evidence>
<evidence type="ECO:0000313" key="21">
    <source>
        <dbReference type="EMBL" id="CAJ0881163.1"/>
    </source>
</evidence>
<dbReference type="PANTHER" id="PTHR11403:SF2">
    <property type="entry name" value="CYTOCHROME BO(3) UBIQUINOL OXIDASE SUBUNIT 3"/>
    <property type="match status" value="1"/>
</dbReference>
<dbReference type="Proteomes" id="UP001190491">
    <property type="component" value="Unassembled WGS sequence"/>
</dbReference>
<keyword evidence="23" id="KW-1185">Reference proteome</keyword>
<dbReference type="GO" id="GO:0004129">
    <property type="term" value="F:cytochrome-c oxidase activity"/>
    <property type="evidence" value="ECO:0007669"/>
    <property type="project" value="InterPro"/>
</dbReference>
<dbReference type="Gene3D" id="1.20.120.80">
    <property type="entry name" value="Cytochrome c oxidase, subunit III, four-helix bundle"/>
    <property type="match status" value="1"/>
</dbReference>
<evidence type="ECO:0000256" key="2">
    <source>
        <dbReference type="ARBA" id="ARBA00010581"/>
    </source>
</evidence>
<dbReference type="InterPro" id="IPR024791">
    <property type="entry name" value="Cyt_c/ubiquinol_Oxase_su3"/>
</dbReference>
<dbReference type="InterPro" id="IPR035973">
    <property type="entry name" value="Cyt_c_oxidase_su3-like_sf"/>
</dbReference>
<comment type="similarity">
    <text evidence="2 17">Belongs to the cytochrome c oxidase subunit 3 family.</text>
</comment>
<accession>A0AAD2F5U9</accession>
<evidence type="ECO:0000313" key="23">
    <source>
        <dbReference type="Proteomes" id="UP001189792"/>
    </source>
</evidence>
<evidence type="ECO:0000256" key="13">
    <source>
        <dbReference type="ARBA" id="ARBA00030072"/>
    </source>
</evidence>
<keyword evidence="6" id="KW-1003">Cell membrane</keyword>
<comment type="function">
    <text evidence="12">Cytochrome bo(3) ubiquinol terminal oxidase is the component of the aerobic respiratory chain of E.coli that predominates when cells are grown at high aeration. Has proton pump activity across the membrane in addition to electron transfer, pumping 2 protons/electron.</text>
</comment>
<comment type="caution">
    <text evidence="21">The sequence shown here is derived from an EMBL/GenBank/DDBJ whole genome shotgun (WGS) entry which is preliminary data.</text>
</comment>
<evidence type="ECO:0000313" key="24">
    <source>
        <dbReference type="Proteomes" id="UP001190491"/>
    </source>
</evidence>
<keyword evidence="9 19" id="KW-1133">Transmembrane helix</keyword>
<dbReference type="PANTHER" id="PTHR11403">
    <property type="entry name" value="CYTOCHROME C OXIDASE SUBUNIT III"/>
    <property type="match status" value="1"/>
</dbReference>
<keyword evidence="10" id="KW-0560">Oxidoreductase</keyword>
<dbReference type="EMBL" id="CAUDKO010000007">
    <property type="protein sequence ID" value="CAJ0881163.1"/>
    <property type="molecule type" value="Genomic_DNA"/>
</dbReference>
<feature type="transmembrane region" description="Helical" evidence="19">
    <location>
        <begin position="40"/>
        <end position="65"/>
    </location>
</feature>
<dbReference type="NCBIfam" id="TIGR02842">
    <property type="entry name" value="CyoC"/>
    <property type="match status" value="1"/>
</dbReference>
<name>A0AAD2F5U9_9RALS</name>
<reference evidence="21 23" key="1">
    <citation type="submission" date="2023-07" db="EMBL/GenBank/DDBJ databases">
        <authorList>
            <person name="Peeters C."/>
        </authorList>
    </citation>
    <scope>NUCLEOTIDE SEQUENCE</scope>
    <source>
        <strain evidence="22 23">LMG 32965</strain>
        <strain evidence="21">R-77567</strain>
    </source>
</reference>
<feature type="compositionally biased region" description="Basic and acidic residues" evidence="18">
    <location>
        <begin position="16"/>
        <end position="26"/>
    </location>
</feature>
<feature type="transmembrane region" description="Helical" evidence="19">
    <location>
        <begin position="146"/>
        <end position="173"/>
    </location>
</feature>
<dbReference type="SUPFAM" id="SSF81452">
    <property type="entry name" value="Cytochrome c oxidase subunit III-like"/>
    <property type="match status" value="1"/>
</dbReference>
<evidence type="ECO:0000256" key="8">
    <source>
        <dbReference type="ARBA" id="ARBA00022982"/>
    </source>
</evidence>
<feature type="transmembrane region" description="Helical" evidence="19">
    <location>
        <begin position="77"/>
        <end position="97"/>
    </location>
</feature>
<evidence type="ECO:0000256" key="3">
    <source>
        <dbReference type="ARBA" id="ARBA00011700"/>
    </source>
</evidence>
<evidence type="ECO:0000256" key="15">
    <source>
        <dbReference type="ARBA" id="ARBA00032189"/>
    </source>
</evidence>
<evidence type="ECO:0000256" key="1">
    <source>
        <dbReference type="ARBA" id="ARBA00004651"/>
    </source>
</evidence>
<evidence type="ECO:0000256" key="7">
    <source>
        <dbReference type="ARBA" id="ARBA00022692"/>
    </source>
</evidence>
<dbReference type="InterPro" id="IPR014206">
    <property type="entry name" value="Cyt_c_ubiqinol_oxidase_su3"/>
</dbReference>
<dbReference type="InterPro" id="IPR013833">
    <property type="entry name" value="Cyt_c_oxidase_su3_a-hlx"/>
</dbReference>
<evidence type="ECO:0000256" key="4">
    <source>
        <dbReference type="ARBA" id="ARBA00014687"/>
    </source>
</evidence>
<keyword evidence="7 17" id="KW-0812">Transmembrane</keyword>
<comment type="subunit">
    <text evidence="3">Heterooctamer of two A chains, two B chains, two C chains and two D chains.</text>
</comment>
<keyword evidence="5" id="KW-0813">Transport</keyword>
<dbReference type="Pfam" id="PF00510">
    <property type="entry name" value="COX3"/>
    <property type="match status" value="1"/>
</dbReference>
<dbReference type="GO" id="GO:0019646">
    <property type="term" value="P:aerobic electron transport chain"/>
    <property type="evidence" value="ECO:0007669"/>
    <property type="project" value="InterPro"/>
</dbReference>
<protein>
    <recommendedName>
        <fullName evidence="4">Cytochrome bo(3) ubiquinol oxidase subunit 3</fullName>
    </recommendedName>
    <alternativeName>
        <fullName evidence="15">Cytochrome o ubiquinol oxidase subunit 3</fullName>
    </alternativeName>
    <alternativeName>
        <fullName evidence="13">Oxidase bo(3) subunit 3</fullName>
    </alternativeName>
    <alternativeName>
        <fullName evidence="16">Ubiquinol oxidase polypeptide III</fullName>
    </alternativeName>
    <alternativeName>
        <fullName evidence="14">Ubiquinol oxidase subunit 3</fullName>
    </alternativeName>
</protein>
<evidence type="ECO:0000256" key="17">
    <source>
        <dbReference type="RuleBase" id="RU003376"/>
    </source>
</evidence>
<dbReference type="Proteomes" id="UP001189792">
    <property type="component" value="Unassembled WGS sequence"/>
</dbReference>
<evidence type="ECO:0000256" key="5">
    <source>
        <dbReference type="ARBA" id="ARBA00022448"/>
    </source>
</evidence>
<evidence type="ECO:0000256" key="18">
    <source>
        <dbReference type="SAM" id="MobiDB-lite"/>
    </source>
</evidence>
<feature type="domain" description="Heme-copper oxidase subunit III family profile" evidence="20">
    <location>
        <begin position="38"/>
        <end position="214"/>
    </location>
</feature>
<evidence type="ECO:0000256" key="12">
    <source>
        <dbReference type="ARBA" id="ARBA00025694"/>
    </source>
</evidence>
<evidence type="ECO:0000256" key="11">
    <source>
        <dbReference type="ARBA" id="ARBA00023136"/>
    </source>
</evidence>
<gene>
    <name evidence="21" type="primary">cyoC_2</name>
    <name evidence="22" type="ORF">R77564_03761</name>
    <name evidence="21" type="ORF">R77567_03363</name>
</gene>
<dbReference type="InterPro" id="IPR000298">
    <property type="entry name" value="Cyt_c_oxidase-like_su3"/>
</dbReference>
<evidence type="ECO:0000256" key="6">
    <source>
        <dbReference type="ARBA" id="ARBA00022475"/>
    </source>
</evidence>
<evidence type="ECO:0000256" key="14">
    <source>
        <dbReference type="ARBA" id="ARBA00031884"/>
    </source>
</evidence>
<keyword evidence="11 19" id="KW-0472">Membrane</keyword>
<dbReference type="CDD" id="cd02863">
    <property type="entry name" value="Ubiquinol_oxidase_III"/>
    <property type="match status" value="1"/>
</dbReference>
<evidence type="ECO:0000259" key="20">
    <source>
        <dbReference type="PROSITE" id="PS50253"/>
    </source>
</evidence>
<dbReference type="EMBL" id="CAUDLI010000008">
    <property type="protein sequence ID" value="CAJ0894010.1"/>
    <property type="molecule type" value="Genomic_DNA"/>
</dbReference>